<evidence type="ECO:0000313" key="4">
    <source>
        <dbReference type="EMBL" id="MBB3932612.1"/>
    </source>
</evidence>
<proteinExistence type="inferred from homology"/>
<evidence type="ECO:0000256" key="1">
    <source>
        <dbReference type="ARBA" id="ARBA00010211"/>
    </source>
</evidence>
<comment type="similarity">
    <text evidence="1">Belongs to the FAH family.</text>
</comment>
<keyword evidence="4" id="KW-0378">Hydrolase</keyword>
<dbReference type="SUPFAM" id="SSF56529">
    <property type="entry name" value="FAH"/>
    <property type="match status" value="1"/>
</dbReference>
<protein>
    <submittedName>
        <fullName evidence="4">Fumarylacetoacetate (FAA) hydrolase family protein</fullName>
    </submittedName>
</protein>
<name>A0A840ASI4_9HYPH</name>
<evidence type="ECO:0000313" key="5">
    <source>
        <dbReference type="Proteomes" id="UP000553963"/>
    </source>
</evidence>
<dbReference type="GO" id="GO:0044281">
    <property type="term" value="P:small molecule metabolic process"/>
    <property type="evidence" value="ECO:0007669"/>
    <property type="project" value="UniProtKB-ARBA"/>
</dbReference>
<dbReference type="PANTHER" id="PTHR42796">
    <property type="entry name" value="FUMARYLACETOACETATE HYDROLASE DOMAIN-CONTAINING PROTEIN 2A-RELATED"/>
    <property type="match status" value="1"/>
</dbReference>
<reference evidence="4 5" key="1">
    <citation type="submission" date="2020-08" db="EMBL/GenBank/DDBJ databases">
        <title>Genomic Encyclopedia of Type Strains, Phase IV (KMG-IV): sequencing the most valuable type-strain genomes for metagenomic binning, comparative biology and taxonomic classification.</title>
        <authorList>
            <person name="Goeker M."/>
        </authorList>
    </citation>
    <scope>NUCLEOTIDE SEQUENCE [LARGE SCALE GENOMIC DNA]</scope>
    <source>
        <strain evidence="4 5">DSM 25966</strain>
    </source>
</reference>
<dbReference type="Pfam" id="PF01557">
    <property type="entry name" value="FAA_hydrolase"/>
    <property type="match status" value="1"/>
</dbReference>
<dbReference type="GO" id="GO:0046872">
    <property type="term" value="F:metal ion binding"/>
    <property type="evidence" value="ECO:0007669"/>
    <property type="project" value="UniProtKB-KW"/>
</dbReference>
<dbReference type="RefSeq" id="WP_183400222.1">
    <property type="nucleotide sequence ID" value="NZ_JACIDS010000004.1"/>
</dbReference>
<evidence type="ECO:0000259" key="3">
    <source>
        <dbReference type="Pfam" id="PF01557"/>
    </source>
</evidence>
<dbReference type="Proteomes" id="UP000553963">
    <property type="component" value="Unassembled WGS sequence"/>
</dbReference>
<organism evidence="4 5">
    <name type="scientific">Kaistia hirudinis</name>
    <dbReference type="NCBI Taxonomy" id="1293440"/>
    <lineage>
        <taxon>Bacteria</taxon>
        <taxon>Pseudomonadati</taxon>
        <taxon>Pseudomonadota</taxon>
        <taxon>Alphaproteobacteria</taxon>
        <taxon>Hyphomicrobiales</taxon>
        <taxon>Kaistiaceae</taxon>
        <taxon>Kaistia</taxon>
    </lineage>
</organism>
<gene>
    <name evidence="4" type="ORF">GGR25_003670</name>
</gene>
<dbReference type="InterPro" id="IPR011234">
    <property type="entry name" value="Fumarylacetoacetase-like_C"/>
</dbReference>
<comment type="caution">
    <text evidence="4">The sequence shown here is derived from an EMBL/GenBank/DDBJ whole genome shotgun (WGS) entry which is preliminary data.</text>
</comment>
<dbReference type="PANTHER" id="PTHR42796:SF7">
    <property type="entry name" value="2-DEHYDRO-3-DEOXY-D-ARABINONATE DEHYDRATASE"/>
    <property type="match status" value="1"/>
</dbReference>
<sequence length="391" mass="42151">MPFDTAPAFALPDDAEQATLVGRVFRPDVDGPSVVVLRGGDLYDITEEAITLRDLAERDDPARTARLAGGEFIGRLDEILDNTPRETRDRSKPWLISPIDLQAVKAAGVTFAVSMLERVIEEQARGLPERANAIRAEIQATIGDDLAGLKPGSEPAMALKKLLIEKGMWSQYLEVGIGPDAEIFSKSQPLSTVGHLAEVGIHPISSWNNPEPEVVLLVASDGRIVGATLGNDVNLRDVEGRSALLLSKAKDNNASASIGPFIRLFDENFSLDDVRATDVRLTVTGDDGFRLDGSSAMSKISRDPADLVKQTIGRNHQYPDGFVLYLGTMFAPVQDRDGPGKGFTHKVGDIVTIAAPKLGKLSNRVVLTHDAEPWTFGTAALMRNLAGRGLL</sequence>
<dbReference type="Gene3D" id="3.90.850.10">
    <property type="entry name" value="Fumarylacetoacetase-like, C-terminal domain"/>
    <property type="match status" value="1"/>
</dbReference>
<accession>A0A840ASI4</accession>
<dbReference type="EMBL" id="JACIDS010000004">
    <property type="protein sequence ID" value="MBB3932612.1"/>
    <property type="molecule type" value="Genomic_DNA"/>
</dbReference>
<dbReference type="InterPro" id="IPR036663">
    <property type="entry name" value="Fumarylacetoacetase_C_sf"/>
</dbReference>
<evidence type="ECO:0000256" key="2">
    <source>
        <dbReference type="ARBA" id="ARBA00022723"/>
    </source>
</evidence>
<dbReference type="InterPro" id="IPR051121">
    <property type="entry name" value="FAH"/>
</dbReference>
<feature type="domain" description="Fumarylacetoacetase-like C-terminal" evidence="3">
    <location>
        <begin position="224"/>
        <end position="366"/>
    </location>
</feature>
<dbReference type="GO" id="GO:0016787">
    <property type="term" value="F:hydrolase activity"/>
    <property type="evidence" value="ECO:0007669"/>
    <property type="project" value="UniProtKB-KW"/>
</dbReference>
<keyword evidence="5" id="KW-1185">Reference proteome</keyword>
<dbReference type="AlphaFoldDB" id="A0A840ASI4"/>
<keyword evidence="2" id="KW-0479">Metal-binding</keyword>